<dbReference type="AlphaFoldDB" id="A0A6A6VKB9"/>
<evidence type="ECO:0000313" key="3">
    <source>
        <dbReference type="Proteomes" id="UP000799440"/>
    </source>
</evidence>
<accession>A0A6A6VKB9</accession>
<reference evidence="2" key="1">
    <citation type="journal article" date="2020" name="Stud. Mycol.">
        <title>101 Dothideomycetes genomes: a test case for predicting lifestyles and emergence of pathogens.</title>
        <authorList>
            <person name="Haridas S."/>
            <person name="Albert R."/>
            <person name="Binder M."/>
            <person name="Bloem J."/>
            <person name="Labutti K."/>
            <person name="Salamov A."/>
            <person name="Andreopoulos B."/>
            <person name="Baker S."/>
            <person name="Barry K."/>
            <person name="Bills G."/>
            <person name="Bluhm B."/>
            <person name="Cannon C."/>
            <person name="Castanera R."/>
            <person name="Culley D."/>
            <person name="Daum C."/>
            <person name="Ezra D."/>
            <person name="Gonzalez J."/>
            <person name="Henrissat B."/>
            <person name="Kuo A."/>
            <person name="Liang C."/>
            <person name="Lipzen A."/>
            <person name="Lutzoni F."/>
            <person name="Magnuson J."/>
            <person name="Mondo S."/>
            <person name="Nolan M."/>
            <person name="Ohm R."/>
            <person name="Pangilinan J."/>
            <person name="Park H.-J."/>
            <person name="Ramirez L."/>
            <person name="Alfaro M."/>
            <person name="Sun H."/>
            <person name="Tritt A."/>
            <person name="Yoshinaga Y."/>
            <person name="Zwiers L.-H."/>
            <person name="Turgeon B."/>
            <person name="Goodwin S."/>
            <person name="Spatafora J."/>
            <person name="Crous P."/>
            <person name="Grigoriev I."/>
        </authorList>
    </citation>
    <scope>NUCLEOTIDE SEQUENCE</scope>
    <source>
        <strain evidence="2">CBS 119925</strain>
    </source>
</reference>
<evidence type="ECO:0000256" key="1">
    <source>
        <dbReference type="SAM" id="MobiDB-lite"/>
    </source>
</evidence>
<feature type="compositionally biased region" description="Polar residues" evidence="1">
    <location>
        <begin position="104"/>
        <end position="116"/>
    </location>
</feature>
<feature type="compositionally biased region" description="Gly residues" evidence="1">
    <location>
        <begin position="157"/>
        <end position="169"/>
    </location>
</feature>
<feature type="compositionally biased region" description="Basic and acidic residues" evidence="1">
    <location>
        <begin position="117"/>
        <end position="128"/>
    </location>
</feature>
<feature type="compositionally biased region" description="Basic and acidic residues" evidence="1">
    <location>
        <begin position="138"/>
        <end position="156"/>
    </location>
</feature>
<sequence length="169" mass="18958">MRCGRHPKAYGYNKAFEKTLKSGKWADNSDFEQRDEHDVDDDEKPTREESVASDSEGIRTGAEIEDEISTATESAVEESGGESTFDPRMVHEYYTQKKAALKWQTANRKQAKNQTQVKKEVDSDKENKTTLTAVTGMKRKENWNPNPNKDKKDKRGNGGNGGNGSNIVV</sequence>
<feature type="region of interest" description="Disordered" evidence="1">
    <location>
        <begin position="103"/>
        <end position="169"/>
    </location>
</feature>
<keyword evidence="3" id="KW-1185">Reference proteome</keyword>
<feature type="region of interest" description="Disordered" evidence="1">
    <location>
        <begin position="23"/>
        <end position="90"/>
    </location>
</feature>
<organism evidence="2 3">
    <name type="scientific">Sporormia fimetaria CBS 119925</name>
    <dbReference type="NCBI Taxonomy" id="1340428"/>
    <lineage>
        <taxon>Eukaryota</taxon>
        <taxon>Fungi</taxon>
        <taxon>Dikarya</taxon>
        <taxon>Ascomycota</taxon>
        <taxon>Pezizomycotina</taxon>
        <taxon>Dothideomycetes</taxon>
        <taxon>Pleosporomycetidae</taxon>
        <taxon>Pleosporales</taxon>
        <taxon>Sporormiaceae</taxon>
        <taxon>Sporormia</taxon>
    </lineage>
</organism>
<protein>
    <submittedName>
        <fullName evidence="2">Uncharacterized protein</fullName>
    </submittedName>
</protein>
<name>A0A6A6VKB9_9PLEO</name>
<gene>
    <name evidence="2" type="ORF">M011DRAFT_503039</name>
</gene>
<evidence type="ECO:0000313" key="2">
    <source>
        <dbReference type="EMBL" id="KAF2751072.1"/>
    </source>
</evidence>
<proteinExistence type="predicted"/>
<dbReference type="EMBL" id="MU006562">
    <property type="protein sequence ID" value="KAF2751072.1"/>
    <property type="molecule type" value="Genomic_DNA"/>
</dbReference>
<dbReference type="Proteomes" id="UP000799440">
    <property type="component" value="Unassembled WGS sequence"/>
</dbReference>